<reference evidence="6" key="2">
    <citation type="submission" date="2016-04" db="EMBL/GenBank/DDBJ databases">
        <title>Fast-growing isolate from the root nodules of Vavilovia formosa.</title>
        <authorList>
            <person name="Kimeklis A."/>
            <person name="Safronova V."/>
            <person name="Belimov A."/>
            <person name="Andronov E."/>
        </authorList>
    </citation>
    <scope>NUCLEOTIDE SEQUENCE [LARGE SCALE GENOMIC DNA]</scope>
    <source>
        <strain evidence="6">Vaf-46</strain>
    </source>
</reference>
<name>A0A154IIQ9_RHILE</name>
<dbReference type="RefSeq" id="WP_062942567.1">
    <property type="nucleotide sequence ID" value="NZ_CP171847.1"/>
</dbReference>
<evidence type="ECO:0000259" key="4">
    <source>
        <dbReference type="Pfam" id="PF00171"/>
    </source>
</evidence>
<dbReference type="AlphaFoldDB" id="A0A154IIQ9"/>
<evidence type="ECO:0000313" key="6">
    <source>
        <dbReference type="EMBL" id="OAP91126.1"/>
    </source>
</evidence>
<dbReference type="InterPro" id="IPR016160">
    <property type="entry name" value="Ald_DH_CS_CYS"/>
</dbReference>
<evidence type="ECO:0000256" key="1">
    <source>
        <dbReference type="ARBA" id="ARBA00009986"/>
    </source>
</evidence>
<gene>
    <name evidence="5" type="ORF">A4A59_20705</name>
    <name evidence="6" type="ORF">A4U53_28220</name>
</gene>
<dbReference type="Gene3D" id="3.40.605.10">
    <property type="entry name" value="Aldehyde Dehydrogenase, Chain A, domain 1"/>
    <property type="match status" value="1"/>
</dbReference>
<dbReference type="PANTHER" id="PTHR43217:SF1">
    <property type="entry name" value="SUCCINATE SEMIALDEHYDE DEHYDROGENASE [NAD(P)+] SAD"/>
    <property type="match status" value="1"/>
</dbReference>
<keyword evidence="3" id="KW-0560">Oxidoreductase</keyword>
<dbReference type="PANTHER" id="PTHR43217">
    <property type="entry name" value="SUCCINATE SEMIALDEHYDE DEHYDROGENASE [NAD(P)+] SAD"/>
    <property type="match status" value="1"/>
</dbReference>
<feature type="domain" description="Aldehyde dehydrogenase" evidence="4">
    <location>
        <begin position="4"/>
        <end position="450"/>
    </location>
</feature>
<comment type="caution">
    <text evidence="5">The sequence shown here is derived from an EMBL/GenBank/DDBJ whole genome shotgun (WGS) entry which is preliminary data.</text>
</comment>
<dbReference type="EMBL" id="LVYU01000099">
    <property type="protein sequence ID" value="KZA99849.1"/>
    <property type="molecule type" value="Genomic_DNA"/>
</dbReference>
<dbReference type="InterPro" id="IPR016161">
    <property type="entry name" value="Ald_DH/histidinol_DH"/>
</dbReference>
<evidence type="ECO:0000256" key="3">
    <source>
        <dbReference type="ARBA" id="ARBA00023002"/>
    </source>
</evidence>
<dbReference type="InterPro" id="IPR016163">
    <property type="entry name" value="Ald_DH_C"/>
</dbReference>
<evidence type="ECO:0000313" key="5">
    <source>
        <dbReference type="EMBL" id="KZA99849.1"/>
    </source>
</evidence>
<protein>
    <submittedName>
        <fullName evidence="5">Succinate-semialdehyde dehydrogenase</fullName>
    </submittedName>
</protein>
<reference evidence="5" key="1">
    <citation type="submission" date="2016-03" db="EMBL/GenBank/DDBJ databases">
        <title>Microsymbionts genomes from the relict species Vavilovia formosa.</title>
        <authorList>
            <person name="Chirak E."/>
            <person name="Kimeklis A."/>
            <person name="Kopat V."/>
            <person name="Andronov E."/>
        </authorList>
    </citation>
    <scope>NUCLEOTIDE SEQUENCE [LARGE SCALE GENOMIC DNA]</scope>
    <source>
        <strain evidence="5">Vaf12</strain>
    </source>
</reference>
<comment type="similarity">
    <text evidence="1">Belongs to the aldehyde dehydrogenase family.</text>
</comment>
<dbReference type="InterPro" id="IPR044148">
    <property type="entry name" value="ALDH_GabD1-like"/>
</dbReference>
<sequence>MIITVDPSTGREIEQLNFHTDAYVDERLTLGVKAQSLWRKNSLAERARLLVRIAEILRSDAARLAALITVEMGKPISEATAEIAKCAWNCEHYAENAEKYLQPDYIEAGHRESFVAYEPIGIVLAIMPWNYPFWQVFRFLAPALAAGNGVVLKHAPNTSRCALAAQEVFEMAGGMSGLFSTLLIDTPKVRELIEDPRIAAITLTGSTNVGSIVGAQAAGALKKQVLELGGSDPFIVLGGADVQKAAKAAVRARFSNTGQACINAKRFIVEEDVANEFVEVFVDEVGKLVLGDPNDPETTIGPMARFDLRQTLHRQVLQSIDEGAVLKIGGGYAARPGYYYEPTVLDDVKPHMTVFREETFGPVAAIIRVSDAEEAIELANATEYGLGASLWSTDLARARQLALRIDAGAVFVNSVVGSDPRLPFGGVKRSGYGRELGEHGIKEFTNAKTIVVNG</sequence>
<keyword evidence="2" id="KW-0521">NADP</keyword>
<dbReference type="SUPFAM" id="SSF53720">
    <property type="entry name" value="ALDH-like"/>
    <property type="match status" value="1"/>
</dbReference>
<dbReference type="CDD" id="cd07100">
    <property type="entry name" value="ALDH_SSADH1_GabD1"/>
    <property type="match status" value="1"/>
</dbReference>
<organism evidence="5">
    <name type="scientific">Rhizobium leguminosarum</name>
    <dbReference type="NCBI Taxonomy" id="384"/>
    <lineage>
        <taxon>Bacteria</taxon>
        <taxon>Pseudomonadati</taxon>
        <taxon>Pseudomonadota</taxon>
        <taxon>Alphaproteobacteria</taxon>
        <taxon>Hyphomicrobiales</taxon>
        <taxon>Rhizobiaceae</taxon>
        <taxon>Rhizobium/Agrobacterium group</taxon>
        <taxon>Rhizobium</taxon>
    </lineage>
</organism>
<proteinExistence type="inferred from homology"/>
<evidence type="ECO:0000256" key="2">
    <source>
        <dbReference type="ARBA" id="ARBA00022857"/>
    </source>
</evidence>
<accession>A0A154IIQ9</accession>
<dbReference type="InterPro" id="IPR015590">
    <property type="entry name" value="Aldehyde_DH_dom"/>
</dbReference>
<dbReference type="GO" id="GO:0004030">
    <property type="term" value="F:aldehyde dehydrogenase [NAD(P)+] activity"/>
    <property type="evidence" value="ECO:0007669"/>
    <property type="project" value="InterPro"/>
</dbReference>
<dbReference type="EMBL" id="LWBS01000402">
    <property type="protein sequence ID" value="OAP91126.1"/>
    <property type="molecule type" value="Genomic_DNA"/>
</dbReference>
<dbReference type="GO" id="GO:0004777">
    <property type="term" value="F:succinate-semialdehyde dehydrogenase (NAD+) activity"/>
    <property type="evidence" value="ECO:0007669"/>
    <property type="project" value="TreeGrafter"/>
</dbReference>
<dbReference type="Pfam" id="PF00171">
    <property type="entry name" value="Aldedh"/>
    <property type="match status" value="1"/>
</dbReference>
<dbReference type="InterPro" id="IPR016162">
    <property type="entry name" value="Ald_DH_N"/>
</dbReference>
<dbReference type="FunFam" id="3.40.309.10:FF:000010">
    <property type="entry name" value="Gamma-aminobutyraldehyde dehydrogenase"/>
    <property type="match status" value="1"/>
</dbReference>
<dbReference type="Gene3D" id="3.40.309.10">
    <property type="entry name" value="Aldehyde Dehydrogenase, Chain A, domain 2"/>
    <property type="match status" value="1"/>
</dbReference>
<dbReference type="PROSITE" id="PS00070">
    <property type="entry name" value="ALDEHYDE_DEHYDR_CYS"/>
    <property type="match status" value="1"/>
</dbReference>
<dbReference type="FunFam" id="3.40.605.10:FF:000012">
    <property type="entry name" value="NAD-dependent succinate-semialdehyde dehydrogenase"/>
    <property type="match status" value="1"/>
</dbReference>
<dbReference type="InterPro" id="IPR047110">
    <property type="entry name" value="GABD/Sad-like"/>
</dbReference>